<dbReference type="Proteomes" id="UP000680348">
    <property type="component" value="Unassembled WGS sequence"/>
</dbReference>
<accession>A0A942I2T1</accession>
<keyword evidence="3" id="KW-1185">Reference proteome</keyword>
<proteinExistence type="predicted"/>
<name>A0A942I2T1_9HYPH</name>
<gene>
    <name evidence="2" type="ORF">KEU06_09520</name>
</gene>
<organism evidence="2 3">
    <name type="scientific">Pseudaminobacter soli</name>
    <name type="common">ex Zhang et al. 2022</name>
    <dbReference type="NCBI Taxonomy" id="2831468"/>
    <lineage>
        <taxon>Bacteria</taxon>
        <taxon>Pseudomonadati</taxon>
        <taxon>Pseudomonadota</taxon>
        <taxon>Alphaproteobacteria</taxon>
        <taxon>Hyphomicrobiales</taxon>
        <taxon>Phyllobacteriaceae</taxon>
        <taxon>Pseudaminobacter</taxon>
    </lineage>
</organism>
<evidence type="ECO:0000313" key="3">
    <source>
        <dbReference type="Proteomes" id="UP000680348"/>
    </source>
</evidence>
<evidence type="ECO:0000256" key="1">
    <source>
        <dbReference type="SAM" id="MobiDB-lite"/>
    </source>
</evidence>
<feature type="region of interest" description="Disordered" evidence="1">
    <location>
        <begin position="237"/>
        <end position="275"/>
    </location>
</feature>
<protein>
    <submittedName>
        <fullName evidence="2">Uncharacterized protein</fullName>
    </submittedName>
</protein>
<reference evidence="2" key="1">
    <citation type="submission" date="2021-04" db="EMBL/GenBank/DDBJ databases">
        <title>Pseudaminobacter soli sp. nov., isolated from paddy soil contaminated by heavy metals.</title>
        <authorList>
            <person name="Zhang K."/>
        </authorList>
    </citation>
    <scope>NUCLEOTIDE SEQUENCE</scope>
    <source>
        <strain evidence="2">19-2017</strain>
    </source>
</reference>
<evidence type="ECO:0000313" key="2">
    <source>
        <dbReference type="EMBL" id="MBS3648844.1"/>
    </source>
</evidence>
<comment type="caution">
    <text evidence="2">The sequence shown here is derived from an EMBL/GenBank/DDBJ whole genome shotgun (WGS) entry which is preliminary data.</text>
</comment>
<dbReference type="AlphaFoldDB" id="A0A942I2T1"/>
<dbReference type="EMBL" id="JAGWCR010000004">
    <property type="protein sequence ID" value="MBS3648844.1"/>
    <property type="molecule type" value="Genomic_DNA"/>
</dbReference>
<dbReference type="RefSeq" id="WP_188254406.1">
    <property type="nucleotide sequence ID" value="NZ_JABVCF010000004.1"/>
</dbReference>
<feature type="compositionally biased region" description="Basic and acidic residues" evidence="1">
    <location>
        <begin position="237"/>
        <end position="254"/>
    </location>
</feature>
<sequence>MSKEPMAPAYLEHINHLTRTTMFMENTRVMLRRSAELLERSKIALPDDGQLRAEIEAELAALRKTGMIPHPAPDWSKLASGGPVSPPLRTPKEPAVVSKPTAAEIVSVMIFRLRSDKRMPHIPSNDGWDDLLPLRERFAEILEAERNKAEQAVIKYTLRTYFVGRVTASITPWERDNSFSHISAGSIHELVRWTFSSVADSTQPYPIDGGLKEQVRVPEAAQSAFETVRRELEEKAKQHIAEAQRREMERRETLPFDPNAKGEPYTEAEIREMTS</sequence>